<dbReference type="GO" id="GO:0003677">
    <property type="term" value="F:DNA binding"/>
    <property type="evidence" value="ECO:0007669"/>
    <property type="project" value="UniProtKB-KW"/>
</dbReference>
<reference evidence="5 6" key="1">
    <citation type="submission" date="2020-02" db="EMBL/GenBank/DDBJ databases">
        <authorList>
            <person name="Zheng R.K."/>
            <person name="Sun C.M."/>
        </authorList>
    </citation>
    <scope>NUCLEOTIDE SEQUENCE [LARGE SCALE GENOMIC DNA]</scope>
    <source>
        <strain evidence="6">rifampicinis</strain>
    </source>
</reference>
<evidence type="ECO:0000256" key="2">
    <source>
        <dbReference type="ARBA" id="ARBA00023125"/>
    </source>
</evidence>
<dbReference type="PROSITE" id="PS50043">
    <property type="entry name" value="HTH_LUXR_2"/>
    <property type="match status" value="1"/>
</dbReference>
<keyword evidence="6" id="KW-1185">Reference proteome</keyword>
<gene>
    <name evidence="5" type="ORF">G4Y79_16655</name>
</gene>
<evidence type="ECO:0000256" key="1">
    <source>
        <dbReference type="ARBA" id="ARBA00023015"/>
    </source>
</evidence>
<evidence type="ECO:0000256" key="3">
    <source>
        <dbReference type="ARBA" id="ARBA00023163"/>
    </source>
</evidence>
<dbReference type="Proteomes" id="UP000594468">
    <property type="component" value="Chromosome"/>
</dbReference>
<feature type="domain" description="HTH luxR-type" evidence="4">
    <location>
        <begin position="1"/>
        <end position="65"/>
    </location>
</feature>
<dbReference type="InterPro" id="IPR000792">
    <property type="entry name" value="Tscrpt_reg_LuxR_C"/>
</dbReference>
<dbReference type="SUPFAM" id="SSF46894">
    <property type="entry name" value="C-terminal effector domain of the bipartite response regulators"/>
    <property type="match status" value="1"/>
</dbReference>
<dbReference type="PANTHER" id="PTHR44688">
    <property type="entry name" value="DNA-BINDING TRANSCRIPTIONAL ACTIVATOR DEVR_DOSR"/>
    <property type="match status" value="1"/>
</dbReference>
<dbReference type="CDD" id="cd06170">
    <property type="entry name" value="LuxR_C_like"/>
    <property type="match status" value="1"/>
</dbReference>
<evidence type="ECO:0000313" key="5">
    <source>
        <dbReference type="EMBL" id="QPC81322.1"/>
    </source>
</evidence>
<dbReference type="PROSITE" id="PS00622">
    <property type="entry name" value="HTH_LUXR_1"/>
    <property type="match status" value="1"/>
</dbReference>
<evidence type="ECO:0000313" key="6">
    <source>
        <dbReference type="Proteomes" id="UP000594468"/>
    </source>
</evidence>
<proteinExistence type="predicted"/>
<keyword evidence="2" id="KW-0238">DNA-binding</keyword>
<name>A0A7S8E6N1_9CHLR</name>
<keyword evidence="3" id="KW-0804">Transcription</keyword>
<keyword evidence="1" id="KW-0805">Transcription regulation</keyword>
<dbReference type="KEGG" id="pmet:G4Y79_16655"/>
<organism evidence="5 6">
    <name type="scientific">Phototrophicus methaneseepsis</name>
    <dbReference type="NCBI Taxonomy" id="2710758"/>
    <lineage>
        <taxon>Bacteria</taxon>
        <taxon>Bacillati</taxon>
        <taxon>Chloroflexota</taxon>
        <taxon>Candidatus Thermofontia</taxon>
        <taxon>Phototrophicales</taxon>
        <taxon>Phototrophicaceae</taxon>
        <taxon>Phototrophicus</taxon>
    </lineage>
</organism>
<dbReference type="Pfam" id="PF00196">
    <property type="entry name" value="GerE"/>
    <property type="match status" value="1"/>
</dbReference>
<dbReference type="InterPro" id="IPR016032">
    <property type="entry name" value="Sig_transdc_resp-reg_C-effctor"/>
</dbReference>
<dbReference type="SMART" id="SM00421">
    <property type="entry name" value="HTH_LUXR"/>
    <property type="match status" value="1"/>
</dbReference>
<dbReference type="AlphaFoldDB" id="A0A7S8E6N1"/>
<dbReference type="InterPro" id="IPR036388">
    <property type="entry name" value="WH-like_DNA-bd_sf"/>
</dbReference>
<dbReference type="EMBL" id="CP062983">
    <property type="protein sequence ID" value="QPC81322.1"/>
    <property type="molecule type" value="Genomic_DNA"/>
</dbReference>
<dbReference type="PANTHER" id="PTHR44688:SF16">
    <property type="entry name" value="DNA-BINDING TRANSCRIPTIONAL ACTIVATOR DEVR_DOSR"/>
    <property type="match status" value="1"/>
</dbReference>
<dbReference type="PRINTS" id="PR00038">
    <property type="entry name" value="HTHLUXR"/>
</dbReference>
<dbReference type="GO" id="GO:0006355">
    <property type="term" value="P:regulation of DNA-templated transcription"/>
    <property type="evidence" value="ECO:0007669"/>
    <property type="project" value="InterPro"/>
</dbReference>
<protein>
    <submittedName>
        <fullName evidence="5">Response regulator transcription factor</fullName>
    </submittedName>
</protein>
<sequence>MKAFSDLTNQERKILVLVAKGRRNAKIALELCISTRTVENHLYHIFDKLGVSSRTEAAIYAIHTGLLAAPEMSGNSHDTE</sequence>
<dbReference type="Gene3D" id="1.10.10.10">
    <property type="entry name" value="Winged helix-like DNA-binding domain superfamily/Winged helix DNA-binding domain"/>
    <property type="match status" value="1"/>
</dbReference>
<accession>A0A7S8E6N1</accession>
<dbReference type="RefSeq" id="WP_195169395.1">
    <property type="nucleotide sequence ID" value="NZ_CP062983.1"/>
</dbReference>
<evidence type="ECO:0000259" key="4">
    <source>
        <dbReference type="PROSITE" id="PS50043"/>
    </source>
</evidence>